<dbReference type="GO" id="GO:0003677">
    <property type="term" value="F:DNA binding"/>
    <property type="evidence" value="ECO:0007669"/>
    <property type="project" value="InterPro"/>
</dbReference>
<dbReference type="EMBL" id="JADFTS010000001">
    <property type="protein sequence ID" value="KAF9626211.1"/>
    <property type="molecule type" value="Genomic_DNA"/>
</dbReference>
<evidence type="ECO:0000313" key="7">
    <source>
        <dbReference type="Proteomes" id="UP000631114"/>
    </source>
</evidence>
<feature type="region of interest" description="Disordered" evidence="4">
    <location>
        <begin position="206"/>
        <end position="231"/>
    </location>
</feature>
<sequence>MGLQEMQNQDMDLALSTDAKPRLKWTPVLHQRFIEAVTHLGGAEKATPKSVMRKYRLGKSQQSETSIDNEQEVVDYTESEIQDGHIISGKVMDGTNGPIDENLHIAQTLQMQMDVQNKLNEQIEVQRHLQLRIEAQGMYLQSILMKAQETLAGYKSSSKRLEAAKTEVSELVSMVETRCFNSSPSEFTKTGFFVLDNAGKKANRATDCSIESSLTSSESSGRKDGKQLQVERNASRSNHCYAGSSYSLAGRKRSGSTISDESSVDQPLTYIPPCDEEKPCKLRKLAEELDLNCKYQREFMPRQELDLNYAEPQLFEEF</sequence>
<organism evidence="6 7">
    <name type="scientific">Coptis chinensis</name>
    <dbReference type="NCBI Taxonomy" id="261450"/>
    <lineage>
        <taxon>Eukaryota</taxon>
        <taxon>Viridiplantae</taxon>
        <taxon>Streptophyta</taxon>
        <taxon>Embryophyta</taxon>
        <taxon>Tracheophyta</taxon>
        <taxon>Spermatophyta</taxon>
        <taxon>Magnoliopsida</taxon>
        <taxon>Ranunculales</taxon>
        <taxon>Ranunculaceae</taxon>
        <taxon>Coptidoideae</taxon>
        <taxon>Coptis</taxon>
    </lineage>
</organism>
<keyword evidence="1" id="KW-0805">Transcription regulation</keyword>
<evidence type="ECO:0000256" key="1">
    <source>
        <dbReference type="ARBA" id="ARBA00023015"/>
    </source>
</evidence>
<dbReference type="GO" id="GO:0003700">
    <property type="term" value="F:DNA-binding transcription factor activity"/>
    <property type="evidence" value="ECO:0007669"/>
    <property type="project" value="InterPro"/>
</dbReference>
<name>A0A835IZE7_9MAGN</name>
<dbReference type="InterPro" id="IPR046955">
    <property type="entry name" value="PHR1-like"/>
</dbReference>
<gene>
    <name evidence="6" type="ORF">IFM89_031338</name>
</gene>
<dbReference type="OrthoDB" id="551907at2759"/>
<accession>A0A835IZE7</accession>
<dbReference type="InterPro" id="IPR006447">
    <property type="entry name" value="Myb_dom_plants"/>
</dbReference>
<feature type="compositionally biased region" description="Low complexity" evidence="4">
    <location>
        <begin position="209"/>
        <end position="219"/>
    </location>
</feature>
<protein>
    <recommendedName>
        <fullName evidence="5">MYB-CC type transcription factor LHEQLE-containing domain-containing protein</fullName>
    </recommendedName>
</protein>
<proteinExistence type="predicted"/>
<evidence type="ECO:0000256" key="4">
    <source>
        <dbReference type="SAM" id="MobiDB-lite"/>
    </source>
</evidence>
<evidence type="ECO:0000256" key="3">
    <source>
        <dbReference type="ARBA" id="ARBA00023242"/>
    </source>
</evidence>
<dbReference type="InterPro" id="IPR025756">
    <property type="entry name" value="Myb_CC_LHEQLE"/>
</dbReference>
<feature type="domain" description="MYB-CC type transcription factor LHEQLE-containing" evidence="5">
    <location>
        <begin position="104"/>
        <end position="150"/>
    </location>
</feature>
<dbReference type="Gene3D" id="1.10.10.60">
    <property type="entry name" value="Homeodomain-like"/>
    <property type="match status" value="1"/>
</dbReference>
<evidence type="ECO:0000256" key="2">
    <source>
        <dbReference type="ARBA" id="ARBA00023163"/>
    </source>
</evidence>
<dbReference type="Pfam" id="PF14379">
    <property type="entry name" value="Myb_CC_LHEQLE"/>
    <property type="match status" value="1"/>
</dbReference>
<comment type="caution">
    <text evidence="6">The sequence shown here is derived from an EMBL/GenBank/DDBJ whole genome shotgun (WGS) entry which is preliminary data.</text>
</comment>
<keyword evidence="7" id="KW-1185">Reference proteome</keyword>
<dbReference type="PANTHER" id="PTHR31499">
    <property type="entry name" value="MYB FAMILY TRANSCRIPTION FACTOR PHL11"/>
    <property type="match status" value="1"/>
</dbReference>
<evidence type="ECO:0000259" key="5">
    <source>
        <dbReference type="Pfam" id="PF14379"/>
    </source>
</evidence>
<dbReference type="AlphaFoldDB" id="A0A835IZE7"/>
<dbReference type="Proteomes" id="UP000631114">
    <property type="component" value="Unassembled WGS sequence"/>
</dbReference>
<evidence type="ECO:0000313" key="6">
    <source>
        <dbReference type="EMBL" id="KAF9626211.1"/>
    </source>
</evidence>
<keyword evidence="2" id="KW-0804">Transcription</keyword>
<dbReference type="NCBIfam" id="TIGR01557">
    <property type="entry name" value="myb_SHAQKYF"/>
    <property type="match status" value="1"/>
</dbReference>
<keyword evidence="3" id="KW-0539">Nucleus</keyword>
<reference evidence="6 7" key="1">
    <citation type="submission" date="2020-10" db="EMBL/GenBank/DDBJ databases">
        <title>The Coptis chinensis genome and diversification of protoberbering-type alkaloids.</title>
        <authorList>
            <person name="Wang B."/>
            <person name="Shu S."/>
            <person name="Song C."/>
            <person name="Liu Y."/>
        </authorList>
    </citation>
    <scope>NUCLEOTIDE SEQUENCE [LARGE SCALE GENOMIC DNA]</scope>
    <source>
        <strain evidence="6">HL-2020</strain>
        <tissue evidence="6">Leaf</tissue>
    </source>
</reference>
<dbReference type="PANTHER" id="PTHR31499:SF11">
    <property type="entry name" value="MYB FAMILY TRANSCRIPTION FACTOR PHL8"/>
    <property type="match status" value="1"/>
</dbReference>